<proteinExistence type="predicted"/>
<name>A0A0F4G7W9_9PEZI</name>
<reference evidence="2 3" key="1">
    <citation type="submission" date="2015-03" db="EMBL/GenBank/DDBJ databases">
        <title>RNA-seq based gene annotation and comparative genomics of four Zymoseptoria species reveal species-specific pathogenicity related genes and transposable element activity.</title>
        <authorList>
            <person name="Grandaubert J."/>
            <person name="Bhattacharyya A."/>
            <person name="Stukenbrock E.H."/>
        </authorList>
    </citation>
    <scope>NUCLEOTIDE SEQUENCE [LARGE SCALE GENOMIC DNA]</scope>
    <source>
        <strain evidence="2 3">Zb18110</strain>
    </source>
</reference>
<organism evidence="2 3">
    <name type="scientific">Zymoseptoria brevis</name>
    <dbReference type="NCBI Taxonomy" id="1047168"/>
    <lineage>
        <taxon>Eukaryota</taxon>
        <taxon>Fungi</taxon>
        <taxon>Dikarya</taxon>
        <taxon>Ascomycota</taxon>
        <taxon>Pezizomycotina</taxon>
        <taxon>Dothideomycetes</taxon>
        <taxon>Dothideomycetidae</taxon>
        <taxon>Mycosphaerellales</taxon>
        <taxon>Mycosphaerellaceae</taxon>
        <taxon>Zymoseptoria</taxon>
    </lineage>
</organism>
<dbReference type="AlphaFoldDB" id="A0A0F4G7W9"/>
<accession>A0A0F4G7W9</accession>
<feature type="compositionally biased region" description="Gly residues" evidence="1">
    <location>
        <begin position="1"/>
        <end position="12"/>
    </location>
</feature>
<gene>
    <name evidence="2" type="ORF">TI39_contig4404g00001</name>
</gene>
<keyword evidence="3" id="KW-1185">Reference proteome</keyword>
<evidence type="ECO:0000313" key="3">
    <source>
        <dbReference type="Proteomes" id="UP000033647"/>
    </source>
</evidence>
<comment type="caution">
    <text evidence="2">The sequence shown here is derived from an EMBL/GenBank/DDBJ whole genome shotgun (WGS) entry which is preliminary data.</text>
</comment>
<sequence length="58" mass="6125">MSKSGAGRGLGGEADDVDSATTRSQISSVEVQFDFHITSEVSPMHTVLGFEVVVVAER</sequence>
<dbReference type="EMBL" id="LAFY01004363">
    <property type="protein sequence ID" value="KJX93107.1"/>
    <property type="molecule type" value="Genomic_DNA"/>
</dbReference>
<feature type="non-terminal residue" evidence="2">
    <location>
        <position position="58"/>
    </location>
</feature>
<protein>
    <submittedName>
        <fullName evidence="2">Uncharacterized protein</fullName>
    </submittedName>
</protein>
<evidence type="ECO:0000256" key="1">
    <source>
        <dbReference type="SAM" id="MobiDB-lite"/>
    </source>
</evidence>
<evidence type="ECO:0000313" key="2">
    <source>
        <dbReference type="EMBL" id="KJX93107.1"/>
    </source>
</evidence>
<dbReference type="Proteomes" id="UP000033647">
    <property type="component" value="Unassembled WGS sequence"/>
</dbReference>
<feature type="region of interest" description="Disordered" evidence="1">
    <location>
        <begin position="1"/>
        <end position="23"/>
    </location>
</feature>